<dbReference type="CDD" id="cd00408">
    <property type="entry name" value="DHDPS-like"/>
    <property type="match status" value="1"/>
</dbReference>
<dbReference type="PANTHER" id="PTHR12128">
    <property type="entry name" value="DIHYDRODIPICOLINATE SYNTHASE"/>
    <property type="match status" value="1"/>
</dbReference>
<dbReference type="SMART" id="SM01130">
    <property type="entry name" value="DHDPS"/>
    <property type="match status" value="1"/>
</dbReference>
<evidence type="ECO:0000256" key="6">
    <source>
        <dbReference type="PIRSR" id="PIRSR001365-2"/>
    </source>
</evidence>
<sequence>MSSYLLQTAMITPLTDDGQLDTLALKRLIQRILAAHHIGLSILGSTGEGASLPLSLRQQVRETVLELVGGKQPVYSGVMGTVQDDIIRDLDACLNLPLAGLLIPPPSYYPMNAQDVEVFYLSLADRSPFPIMLYNIPPYTKISIPAEVVAKLSTHPQIMGIKDSSRDFDYFLRVLHLTRHIPDFKVLIGTETLVLPALAVGGHGAVVGSGNIVPQWIVELAEHVANNHWAEARQLEYQLIDLATALRQTDGVRGFKFAAAAIDHHPGYLMAPYQPLAKDAPAALAISAVLKRYHLMSE</sequence>
<evidence type="ECO:0000313" key="8">
    <source>
        <dbReference type="Proteomes" id="UP000192660"/>
    </source>
</evidence>
<dbReference type="OrthoDB" id="9771791at2"/>
<name>A0A1W1WK39_SULTA</name>
<evidence type="ECO:0000256" key="4">
    <source>
        <dbReference type="PIRNR" id="PIRNR001365"/>
    </source>
</evidence>
<dbReference type="SUPFAM" id="SSF51569">
    <property type="entry name" value="Aldolase"/>
    <property type="match status" value="1"/>
</dbReference>
<evidence type="ECO:0000256" key="5">
    <source>
        <dbReference type="PIRSR" id="PIRSR001365-1"/>
    </source>
</evidence>
<keyword evidence="8" id="KW-1185">Reference proteome</keyword>
<dbReference type="InterPro" id="IPR002220">
    <property type="entry name" value="DapA-like"/>
</dbReference>
<dbReference type="RefSeq" id="WP_084661680.1">
    <property type="nucleotide sequence ID" value="NZ_FWWY01000001.1"/>
</dbReference>
<evidence type="ECO:0000256" key="2">
    <source>
        <dbReference type="ARBA" id="ARBA00023239"/>
    </source>
</evidence>
<dbReference type="STRING" id="28034.BFX07_10495"/>
<feature type="binding site" evidence="6">
    <location>
        <position position="206"/>
    </location>
    <ligand>
        <name>pyruvate</name>
        <dbReference type="ChEBI" id="CHEBI:15361"/>
    </ligand>
</feature>
<dbReference type="Pfam" id="PF00701">
    <property type="entry name" value="DHDPS"/>
    <property type="match status" value="1"/>
</dbReference>
<feature type="active site" description="Schiff-base intermediate with substrate" evidence="5">
    <location>
        <position position="162"/>
    </location>
</feature>
<dbReference type="InterPro" id="IPR013785">
    <property type="entry name" value="Aldolase_TIM"/>
</dbReference>
<gene>
    <name evidence="7" type="ORF">SAMN00768000_2956</name>
</gene>
<keyword evidence="2 4" id="KW-0456">Lyase</keyword>
<dbReference type="PROSITE" id="PS00666">
    <property type="entry name" value="DHDPS_2"/>
    <property type="match status" value="1"/>
</dbReference>
<feature type="active site" description="Proton donor/acceptor" evidence="5">
    <location>
        <position position="134"/>
    </location>
</feature>
<dbReference type="Proteomes" id="UP000192660">
    <property type="component" value="Unassembled WGS sequence"/>
</dbReference>
<keyword evidence="3" id="KW-0704">Schiff base</keyword>
<dbReference type="AlphaFoldDB" id="A0A1W1WK39"/>
<dbReference type="Gene3D" id="3.20.20.70">
    <property type="entry name" value="Aldolase class I"/>
    <property type="match status" value="1"/>
</dbReference>
<dbReference type="InterPro" id="IPR020625">
    <property type="entry name" value="Schiff_base-form_aldolases_AS"/>
</dbReference>
<dbReference type="EMBL" id="FWWY01000001">
    <property type="protein sequence ID" value="SMC06684.1"/>
    <property type="molecule type" value="Genomic_DNA"/>
</dbReference>
<comment type="similarity">
    <text evidence="1 4">Belongs to the DapA family.</text>
</comment>
<organism evidence="7 8">
    <name type="scientific">Sulfobacillus thermosulfidooxidans (strain DSM 9293 / VKM B-1269 / AT-1)</name>
    <dbReference type="NCBI Taxonomy" id="929705"/>
    <lineage>
        <taxon>Bacteria</taxon>
        <taxon>Bacillati</taxon>
        <taxon>Bacillota</taxon>
        <taxon>Clostridia</taxon>
        <taxon>Eubacteriales</taxon>
        <taxon>Clostridiales Family XVII. Incertae Sedis</taxon>
        <taxon>Sulfobacillus</taxon>
    </lineage>
</organism>
<dbReference type="PANTHER" id="PTHR12128:SF66">
    <property type="entry name" value="4-HYDROXY-2-OXOGLUTARATE ALDOLASE, MITOCHONDRIAL"/>
    <property type="match status" value="1"/>
</dbReference>
<evidence type="ECO:0000313" key="7">
    <source>
        <dbReference type="EMBL" id="SMC06684.1"/>
    </source>
</evidence>
<evidence type="ECO:0000256" key="1">
    <source>
        <dbReference type="ARBA" id="ARBA00007592"/>
    </source>
</evidence>
<dbReference type="GO" id="GO:0044281">
    <property type="term" value="P:small molecule metabolic process"/>
    <property type="evidence" value="ECO:0007669"/>
    <property type="project" value="UniProtKB-ARBA"/>
</dbReference>
<proteinExistence type="inferred from homology"/>
<evidence type="ECO:0000256" key="3">
    <source>
        <dbReference type="ARBA" id="ARBA00023270"/>
    </source>
</evidence>
<dbReference type="PIRSF" id="PIRSF001365">
    <property type="entry name" value="DHDPS"/>
    <property type="match status" value="1"/>
</dbReference>
<accession>A0A1W1WK39</accession>
<reference evidence="8" key="1">
    <citation type="submission" date="2017-04" db="EMBL/GenBank/DDBJ databases">
        <authorList>
            <person name="Varghese N."/>
            <person name="Submissions S."/>
        </authorList>
    </citation>
    <scope>NUCLEOTIDE SEQUENCE [LARGE SCALE GENOMIC DNA]</scope>
    <source>
        <strain evidence="8">DSM 9293</strain>
    </source>
</reference>
<dbReference type="GO" id="GO:0008840">
    <property type="term" value="F:4-hydroxy-tetrahydrodipicolinate synthase activity"/>
    <property type="evidence" value="ECO:0007669"/>
    <property type="project" value="TreeGrafter"/>
</dbReference>
<feature type="binding site" evidence="6">
    <location>
        <position position="46"/>
    </location>
    <ligand>
        <name>pyruvate</name>
        <dbReference type="ChEBI" id="CHEBI:15361"/>
    </ligand>
</feature>
<protein>
    <submittedName>
        <fullName evidence="7">4-hydroxy-tetrahydrodipicolinate synthase</fullName>
    </submittedName>
</protein>